<dbReference type="Proteomes" id="UP000076532">
    <property type="component" value="Unassembled WGS sequence"/>
</dbReference>
<keyword evidence="2" id="KW-1185">Reference proteome</keyword>
<evidence type="ECO:0000313" key="1">
    <source>
        <dbReference type="EMBL" id="KZP28213.1"/>
    </source>
</evidence>
<name>A0A166RFG4_9AGAM</name>
<organism evidence="1 2">
    <name type="scientific">Athelia psychrophila</name>
    <dbReference type="NCBI Taxonomy" id="1759441"/>
    <lineage>
        <taxon>Eukaryota</taxon>
        <taxon>Fungi</taxon>
        <taxon>Dikarya</taxon>
        <taxon>Basidiomycota</taxon>
        <taxon>Agaricomycotina</taxon>
        <taxon>Agaricomycetes</taxon>
        <taxon>Agaricomycetidae</taxon>
        <taxon>Atheliales</taxon>
        <taxon>Atheliaceae</taxon>
        <taxon>Athelia</taxon>
    </lineage>
</organism>
<reference evidence="1 2" key="1">
    <citation type="journal article" date="2016" name="Mol. Biol. Evol.">
        <title>Comparative Genomics of Early-Diverging Mushroom-Forming Fungi Provides Insights into the Origins of Lignocellulose Decay Capabilities.</title>
        <authorList>
            <person name="Nagy L.G."/>
            <person name="Riley R."/>
            <person name="Tritt A."/>
            <person name="Adam C."/>
            <person name="Daum C."/>
            <person name="Floudas D."/>
            <person name="Sun H."/>
            <person name="Yadav J.S."/>
            <person name="Pangilinan J."/>
            <person name="Larsson K.H."/>
            <person name="Matsuura K."/>
            <person name="Barry K."/>
            <person name="Labutti K."/>
            <person name="Kuo R."/>
            <person name="Ohm R.A."/>
            <person name="Bhattacharya S.S."/>
            <person name="Shirouzu T."/>
            <person name="Yoshinaga Y."/>
            <person name="Martin F.M."/>
            <person name="Grigoriev I.V."/>
            <person name="Hibbett D.S."/>
        </authorList>
    </citation>
    <scope>NUCLEOTIDE SEQUENCE [LARGE SCALE GENOMIC DNA]</scope>
    <source>
        <strain evidence="1 2">CBS 109695</strain>
    </source>
</reference>
<sequence length="278" mass="32145">MFSLVLSITGFNMELHPNMIDLEVALEYEMTGFKYSPTYVDNMVLTFTVAVIKPTLWAEEVMQGTQMQGFSLAEVFEICIVVREDKLSALQKKQLENNYEGFVGATEAFVPLYAVSLYETRMEQECLTNESMADSLALLSTIAAQDLVTMLWQDFKAKHLSGEIDISTFPRQFMPLRMEDQWLLIQVHYLFPHLRNHTSPPDKIYICYCTEQEMDHTSAKRCAQIVHDMMDKLVRLKEKNDDTPVRRLCLIFNWALKYYNNFATVVEKNVVQVGSVNM</sequence>
<dbReference type="AlphaFoldDB" id="A0A166RFG4"/>
<gene>
    <name evidence="1" type="ORF">FIBSPDRAFT_885811</name>
</gene>
<evidence type="ECO:0000313" key="2">
    <source>
        <dbReference type="Proteomes" id="UP000076532"/>
    </source>
</evidence>
<proteinExistence type="predicted"/>
<accession>A0A166RFG4</accession>
<protein>
    <submittedName>
        <fullName evidence="1">Uncharacterized protein</fullName>
    </submittedName>
</protein>
<dbReference type="EMBL" id="KV417504">
    <property type="protein sequence ID" value="KZP28213.1"/>
    <property type="molecule type" value="Genomic_DNA"/>
</dbReference>